<proteinExistence type="predicted"/>
<keyword evidence="2" id="KW-1185">Reference proteome</keyword>
<accession>A0ABD3HEU3</accession>
<protein>
    <submittedName>
        <fullName evidence="1">Uncharacterized protein</fullName>
    </submittedName>
</protein>
<comment type="caution">
    <text evidence="1">The sequence shown here is derived from an EMBL/GenBank/DDBJ whole genome shotgun (WGS) entry which is preliminary data.</text>
</comment>
<organism evidence="1 2">
    <name type="scientific">Riccia sorocarpa</name>
    <dbReference type="NCBI Taxonomy" id="122646"/>
    <lineage>
        <taxon>Eukaryota</taxon>
        <taxon>Viridiplantae</taxon>
        <taxon>Streptophyta</taxon>
        <taxon>Embryophyta</taxon>
        <taxon>Marchantiophyta</taxon>
        <taxon>Marchantiopsida</taxon>
        <taxon>Marchantiidae</taxon>
        <taxon>Marchantiales</taxon>
        <taxon>Ricciaceae</taxon>
        <taxon>Riccia</taxon>
    </lineage>
</organism>
<dbReference type="EMBL" id="JBJQOH010000004">
    <property type="protein sequence ID" value="KAL3688977.1"/>
    <property type="molecule type" value="Genomic_DNA"/>
</dbReference>
<name>A0ABD3HEU3_9MARC</name>
<reference evidence="1 2" key="1">
    <citation type="submission" date="2024-09" db="EMBL/GenBank/DDBJ databases">
        <title>Chromosome-scale assembly of Riccia sorocarpa.</title>
        <authorList>
            <person name="Paukszto L."/>
        </authorList>
    </citation>
    <scope>NUCLEOTIDE SEQUENCE [LARGE SCALE GENOMIC DNA]</scope>
    <source>
        <strain evidence="1">LP-2024</strain>
        <tissue evidence="1">Aerial parts of the thallus</tissue>
    </source>
</reference>
<sequence length="130" mass="14519">MEEKEKRQRFTLKYTATGVERSSAISIATTRVRTHVLAPSNPDTEVYMDDPSCRSIIRSSLTDEKEGETCMITDVNVPLTRSKKGSKRLSTKGTDSTRKVRTRSYISEAERCTGIGSPSFNTKISVKPLQ</sequence>
<gene>
    <name evidence="1" type="ORF">R1sor_015286</name>
</gene>
<evidence type="ECO:0000313" key="1">
    <source>
        <dbReference type="EMBL" id="KAL3688977.1"/>
    </source>
</evidence>
<dbReference type="Proteomes" id="UP001633002">
    <property type="component" value="Unassembled WGS sequence"/>
</dbReference>
<dbReference type="AlphaFoldDB" id="A0ABD3HEU3"/>
<evidence type="ECO:0000313" key="2">
    <source>
        <dbReference type="Proteomes" id="UP001633002"/>
    </source>
</evidence>